<evidence type="ECO:0000259" key="10">
    <source>
        <dbReference type="PROSITE" id="PS50109"/>
    </source>
</evidence>
<keyword evidence="4" id="KW-0547">Nucleotide-binding</keyword>
<feature type="transmembrane region" description="Helical" evidence="8">
    <location>
        <begin position="363"/>
        <end position="382"/>
    </location>
</feature>
<dbReference type="InterPro" id="IPR001478">
    <property type="entry name" value="PDZ"/>
</dbReference>
<keyword evidence="3" id="KW-0808">Transferase</keyword>
<dbReference type="Proteomes" id="UP000215145">
    <property type="component" value="Unassembled WGS sequence"/>
</dbReference>
<dbReference type="OrthoDB" id="9781904at2"/>
<feature type="transmembrane region" description="Helical" evidence="8">
    <location>
        <begin position="209"/>
        <end position="232"/>
    </location>
</feature>
<dbReference type="InterPro" id="IPR003594">
    <property type="entry name" value="HATPase_dom"/>
</dbReference>
<feature type="transmembrane region" description="Helical" evidence="8">
    <location>
        <begin position="275"/>
        <end position="299"/>
    </location>
</feature>
<feature type="transmembrane region" description="Helical" evidence="8">
    <location>
        <begin position="7"/>
        <end position="28"/>
    </location>
</feature>
<dbReference type="GO" id="GO:0016020">
    <property type="term" value="C:membrane"/>
    <property type="evidence" value="ECO:0007669"/>
    <property type="project" value="InterPro"/>
</dbReference>
<feature type="transmembrane region" description="Helical" evidence="8">
    <location>
        <begin position="305"/>
        <end position="325"/>
    </location>
</feature>
<keyword evidence="8" id="KW-1133">Transmembrane helix</keyword>
<dbReference type="PROSITE" id="PS50106">
    <property type="entry name" value="PDZ"/>
    <property type="match status" value="1"/>
</dbReference>
<proteinExistence type="predicted"/>
<dbReference type="SMART" id="SM00387">
    <property type="entry name" value="HATPase_c"/>
    <property type="match status" value="1"/>
</dbReference>
<evidence type="ECO:0000256" key="5">
    <source>
        <dbReference type="ARBA" id="ARBA00022777"/>
    </source>
</evidence>
<organism evidence="11 12">
    <name type="scientific">Paenibacillus herberti</name>
    <dbReference type="NCBI Taxonomy" id="1619309"/>
    <lineage>
        <taxon>Bacteria</taxon>
        <taxon>Bacillati</taxon>
        <taxon>Bacillota</taxon>
        <taxon>Bacilli</taxon>
        <taxon>Bacillales</taxon>
        <taxon>Paenibacillaceae</taxon>
        <taxon>Paenibacillus</taxon>
    </lineage>
</organism>
<protein>
    <recommendedName>
        <fullName evidence="2">histidine kinase</fullName>
        <ecNumber evidence="2">2.7.13.3</ecNumber>
    </recommendedName>
</protein>
<evidence type="ECO:0000256" key="2">
    <source>
        <dbReference type="ARBA" id="ARBA00012438"/>
    </source>
</evidence>
<feature type="transmembrane region" description="Helical" evidence="8">
    <location>
        <begin position="177"/>
        <end position="197"/>
    </location>
</feature>
<feature type="transmembrane region" description="Helical" evidence="8">
    <location>
        <begin position="146"/>
        <end position="165"/>
    </location>
</feature>
<keyword evidence="6" id="KW-0067">ATP-binding</keyword>
<dbReference type="InterPro" id="IPR011712">
    <property type="entry name" value="Sig_transdc_His_kin_sub3_dim/P"/>
</dbReference>
<feature type="transmembrane region" description="Helical" evidence="8">
    <location>
        <begin position="116"/>
        <end position="139"/>
    </location>
</feature>
<evidence type="ECO:0000256" key="3">
    <source>
        <dbReference type="ARBA" id="ARBA00022679"/>
    </source>
</evidence>
<keyword evidence="8" id="KW-0812">Transmembrane</keyword>
<name>A0A229NYS5_9BACL</name>
<accession>A0A229NYS5</accession>
<dbReference type="EMBL" id="NMUQ01000002">
    <property type="protein sequence ID" value="OXM14799.1"/>
    <property type="molecule type" value="Genomic_DNA"/>
</dbReference>
<dbReference type="PROSITE" id="PS50109">
    <property type="entry name" value="HIS_KIN"/>
    <property type="match status" value="1"/>
</dbReference>
<comment type="caution">
    <text evidence="11">The sequence shown here is derived from an EMBL/GenBank/DDBJ whole genome shotgun (WGS) entry which is preliminary data.</text>
</comment>
<keyword evidence="12" id="KW-1185">Reference proteome</keyword>
<dbReference type="AlphaFoldDB" id="A0A229NYS5"/>
<dbReference type="Pfam" id="PF07730">
    <property type="entry name" value="HisKA_3"/>
    <property type="match status" value="1"/>
</dbReference>
<dbReference type="GO" id="GO:0046983">
    <property type="term" value="F:protein dimerization activity"/>
    <property type="evidence" value="ECO:0007669"/>
    <property type="project" value="InterPro"/>
</dbReference>
<dbReference type="GO" id="GO:0000155">
    <property type="term" value="F:phosphorelay sensor kinase activity"/>
    <property type="evidence" value="ECO:0007669"/>
    <property type="project" value="InterPro"/>
</dbReference>
<dbReference type="InterPro" id="IPR005467">
    <property type="entry name" value="His_kinase_dom"/>
</dbReference>
<dbReference type="SUPFAM" id="SSF50156">
    <property type="entry name" value="PDZ domain-like"/>
    <property type="match status" value="1"/>
</dbReference>
<dbReference type="InterPro" id="IPR036890">
    <property type="entry name" value="HATPase_C_sf"/>
</dbReference>
<evidence type="ECO:0000259" key="9">
    <source>
        <dbReference type="PROSITE" id="PS50106"/>
    </source>
</evidence>
<dbReference type="PANTHER" id="PTHR24421:SF60">
    <property type="entry name" value="SENSOR HISTIDINE KINASE COMP"/>
    <property type="match status" value="1"/>
</dbReference>
<keyword evidence="5" id="KW-0418">Kinase</keyword>
<feature type="transmembrane region" description="Helical" evidence="8">
    <location>
        <begin position="238"/>
        <end position="255"/>
    </location>
</feature>
<evidence type="ECO:0000256" key="1">
    <source>
        <dbReference type="ARBA" id="ARBA00000085"/>
    </source>
</evidence>
<dbReference type="SUPFAM" id="SSF55874">
    <property type="entry name" value="ATPase domain of HSP90 chaperone/DNA topoisomerase II/histidine kinase"/>
    <property type="match status" value="1"/>
</dbReference>
<dbReference type="Gene3D" id="3.30.565.10">
    <property type="entry name" value="Histidine kinase-like ATPase, C-terminal domain"/>
    <property type="match status" value="1"/>
</dbReference>
<evidence type="ECO:0000313" key="12">
    <source>
        <dbReference type="Proteomes" id="UP000215145"/>
    </source>
</evidence>
<feature type="domain" description="PDZ" evidence="9">
    <location>
        <begin position="45"/>
        <end position="99"/>
    </location>
</feature>
<dbReference type="RefSeq" id="WP_089525616.1">
    <property type="nucleotide sequence ID" value="NZ_NMUQ01000002.1"/>
</dbReference>
<evidence type="ECO:0000256" key="6">
    <source>
        <dbReference type="ARBA" id="ARBA00022840"/>
    </source>
</evidence>
<feature type="domain" description="Histidine kinase" evidence="10">
    <location>
        <begin position="690"/>
        <end position="779"/>
    </location>
</feature>
<keyword evidence="7" id="KW-0902">Two-component regulatory system</keyword>
<dbReference type="InterPro" id="IPR050482">
    <property type="entry name" value="Sensor_HK_TwoCompSys"/>
</dbReference>
<evidence type="ECO:0000256" key="8">
    <source>
        <dbReference type="SAM" id="Phobius"/>
    </source>
</evidence>
<keyword evidence="8" id="KW-0472">Membrane</keyword>
<sequence length="794" mass="90261">MGQLRKVIGFTLCIFLAVLYLIRSIAMYPLTGVEAHPVQGNQYRVDAVDPGYWAEGKLQPGDLLVEVNGKSPSESYVLRTFEYLEMASSVKIIRESAGESRELSFDIPSDLTRNELVFRLILPSLSMLVFASFAFFVYLRKKEDPAAIYLILFFLSIGLAYLSSFSSGKGDLVGRTIMTISFAAVPLTFLLFLNRYLARYGKSFASRKVMTVMWGGFVLNLLLQVVEVFQFIGIKPKILMAYFAISNLYILYKLIRMYITNRQADLKSLFKFTLLGHLVGFLPFLLLFGVPSLFGVPLISPEVAAIFLLGLPLVYLYMFTTQRLFDIDFFLSRFSYYTMLAFVPTLIITGLAVLIMSQNQLSWVNWVQLFLIVYLLITVFLFGKEFLDYRLRPKWSKDLNNFQGSLDRFSSRISRVMKQADLERVLEQEIRTILPIRDVKFFSYEPDTTVTKRAVEKSGQAASAPIPENEQVTARAVRELSESGRKLAVGVAVVLPRGLAVVIGQKRSTYHILWVGDKTNRTQFNLDELSWLKTLANYSAIVYENLYLIENLIGDLEAEMSKRQGTPTWVLRMIFQLAESERRKLASDLHDSALQDQLIWYRKLEAAILDHELSEELRSDLTDIREGLLDVIHQIRETCNELRPPLLTEMGLVESLRSLFEQQQIRANYSIEFEAGPLTEALSDEATLTLFRIVQELLVNAGKHAKASRIWIELGQENGIRLRYKDDGIGLAQEKLSDSYQHMGLSGIKERVRSLAGKIRFFSEPGEGLEVDIWLPEKTAVSEGEDGHDSNLAG</sequence>
<dbReference type="CDD" id="cd16917">
    <property type="entry name" value="HATPase_UhpB-NarQ-NarX-like"/>
    <property type="match status" value="1"/>
</dbReference>
<reference evidence="11 12" key="1">
    <citation type="submission" date="2017-07" db="EMBL/GenBank/DDBJ databases">
        <title>Paenibacillus herberti R33 genome sequencing and assembly.</title>
        <authorList>
            <person name="Su W."/>
        </authorList>
    </citation>
    <scope>NUCLEOTIDE SEQUENCE [LARGE SCALE GENOMIC DNA]</scope>
    <source>
        <strain evidence="11 12">R33</strain>
    </source>
</reference>
<dbReference type="PANTHER" id="PTHR24421">
    <property type="entry name" value="NITRATE/NITRITE SENSOR PROTEIN NARX-RELATED"/>
    <property type="match status" value="1"/>
</dbReference>
<dbReference type="GO" id="GO:0005524">
    <property type="term" value="F:ATP binding"/>
    <property type="evidence" value="ECO:0007669"/>
    <property type="project" value="UniProtKB-KW"/>
</dbReference>
<evidence type="ECO:0000256" key="4">
    <source>
        <dbReference type="ARBA" id="ARBA00022741"/>
    </source>
</evidence>
<dbReference type="InterPro" id="IPR036034">
    <property type="entry name" value="PDZ_sf"/>
</dbReference>
<comment type="catalytic activity">
    <reaction evidence="1">
        <text>ATP + protein L-histidine = ADP + protein N-phospho-L-histidine.</text>
        <dbReference type="EC" id="2.7.13.3"/>
    </reaction>
</comment>
<dbReference type="Pfam" id="PF02518">
    <property type="entry name" value="HATPase_c"/>
    <property type="match status" value="1"/>
</dbReference>
<gene>
    <name evidence="11" type="ORF">CGZ75_18175</name>
</gene>
<dbReference type="EC" id="2.7.13.3" evidence="2"/>
<feature type="transmembrane region" description="Helical" evidence="8">
    <location>
        <begin position="337"/>
        <end position="357"/>
    </location>
</feature>
<evidence type="ECO:0000313" key="11">
    <source>
        <dbReference type="EMBL" id="OXM14799.1"/>
    </source>
</evidence>
<evidence type="ECO:0000256" key="7">
    <source>
        <dbReference type="ARBA" id="ARBA00023012"/>
    </source>
</evidence>